<proteinExistence type="inferred from homology"/>
<dbReference type="HAMAP" id="MF_00746">
    <property type="entry name" value="SprT"/>
    <property type="match status" value="1"/>
</dbReference>
<dbReference type="InterPro" id="IPR023483">
    <property type="entry name" value="Uncharacterised_SprT"/>
</dbReference>
<sequence>MPLFTLPAVTIQSAKAMNELHYRITRRVSECISHANLTLNTEFSAPAIRFDIRGKTAGMALLQRWQLRFNPVLLAENPDAFIEEVVPHEVSHLIVFARFGRVRSHGKEWQSVMSQVFDVQPKTTHSFDIKSVEGKTFPYHCECDVIPLSVRRHNKVQRQQVQYVCRRCKQPLVWKPSSP</sequence>
<dbReference type="PANTHER" id="PTHR38773">
    <property type="entry name" value="PROTEIN SPRT"/>
    <property type="match status" value="1"/>
</dbReference>
<name>A0A1I5X9N7_9GAMM</name>
<reference evidence="9 10" key="1">
    <citation type="submission" date="2016-10" db="EMBL/GenBank/DDBJ databases">
        <authorList>
            <person name="de Groot N.N."/>
        </authorList>
    </citation>
    <scope>NUCLEOTIDE SEQUENCE [LARGE SCALE GENOMIC DNA]</scope>
    <source>
        <strain evidence="9 10">DSM 15893</strain>
    </source>
</reference>
<dbReference type="STRING" id="1121869.SAMN03084138_04613"/>
<evidence type="ECO:0000256" key="4">
    <source>
        <dbReference type="ARBA" id="ARBA00022490"/>
    </source>
</evidence>
<comment type="cofactor">
    <cofactor evidence="7">
        <name>Zn(2+)</name>
        <dbReference type="ChEBI" id="CHEBI:29105"/>
    </cofactor>
    <text evidence="7">Binds 1 zinc ion.</text>
</comment>
<dbReference type="OrthoDB" id="267364at2"/>
<keyword evidence="5 7" id="KW-0479">Metal-binding</keyword>
<dbReference type="AlphaFoldDB" id="A0A1I5X9N7"/>
<feature type="domain" description="SprT-like" evidence="8">
    <location>
        <begin position="26"/>
        <end position="175"/>
    </location>
</feature>
<evidence type="ECO:0000256" key="7">
    <source>
        <dbReference type="HAMAP-Rule" id="MF_00746"/>
    </source>
</evidence>
<feature type="binding site" evidence="7">
    <location>
        <position position="88"/>
    </location>
    <ligand>
        <name>Zn(2+)</name>
        <dbReference type="ChEBI" id="CHEBI:29105"/>
    </ligand>
</feature>
<accession>A0A1I5X9N7</accession>
<dbReference type="InterPro" id="IPR035240">
    <property type="entry name" value="SprT_Zn_ribbon"/>
</dbReference>
<dbReference type="Pfam" id="PF17283">
    <property type="entry name" value="Zn_ribbon_SprT"/>
    <property type="match status" value="1"/>
</dbReference>
<dbReference type="SMART" id="SM00731">
    <property type="entry name" value="SprT"/>
    <property type="match status" value="1"/>
</dbReference>
<dbReference type="GO" id="GO:0006950">
    <property type="term" value="P:response to stress"/>
    <property type="evidence" value="ECO:0007669"/>
    <property type="project" value="UniProtKB-ARBA"/>
</dbReference>
<dbReference type="Proteomes" id="UP000182692">
    <property type="component" value="Unassembled WGS sequence"/>
</dbReference>
<comment type="similarity">
    <text evidence="2 7">Belongs to the SprT family.</text>
</comment>
<evidence type="ECO:0000256" key="2">
    <source>
        <dbReference type="ARBA" id="ARBA00006591"/>
    </source>
</evidence>
<feature type="active site" evidence="7">
    <location>
        <position position="89"/>
    </location>
</feature>
<organism evidence="9 10">
    <name type="scientific">Enterovibrio norvegicus DSM 15893</name>
    <dbReference type="NCBI Taxonomy" id="1121869"/>
    <lineage>
        <taxon>Bacteria</taxon>
        <taxon>Pseudomonadati</taxon>
        <taxon>Pseudomonadota</taxon>
        <taxon>Gammaproteobacteria</taxon>
        <taxon>Vibrionales</taxon>
        <taxon>Vibrionaceae</taxon>
        <taxon>Enterovibrio</taxon>
    </lineage>
</organism>
<evidence type="ECO:0000256" key="5">
    <source>
        <dbReference type="ARBA" id="ARBA00022723"/>
    </source>
</evidence>
<dbReference type="GO" id="GO:0005737">
    <property type="term" value="C:cytoplasm"/>
    <property type="evidence" value="ECO:0007669"/>
    <property type="project" value="UniProtKB-SubCell"/>
</dbReference>
<evidence type="ECO:0000256" key="3">
    <source>
        <dbReference type="ARBA" id="ARBA00020082"/>
    </source>
</evidence>
<evidence type="ECO:0000313" key="9">
    <source>
        <dbReference type="EMBL" id="SFQ28614.1"/>
    </source>
</evidence>
<comment type="subcellular location">
    <subcellularLocation>
        <location evidence="1 7">Cytoplasm</location>
    </subcellularLocation>
</comment>
<keyword evidence="4 7" id="KW-0963">Cytoplasm</keyword>
<evidence type="ECO:0000256" key="6">
    <source>
        <dbReference type="ARBA" id="ARBA00022833"/>
    </source>
</evidence>
<protein>
    <recommendedName>
        <fullName evidence="3 7">Protein SprT</fullName>
    </recommendedName>
</protein>
<dbReference type="NCBIfam" id="NF003421">
    <property type="entry name" value="PRK04860.1"/>
    <property type="match status" value="1"/>
</dbReference>
<evidence type="ECO:0000313" key="10">
    <source>
        <dbReference type="Proteomes" id="UP000182692"/>
    </source>
</evidence>
<feature type="binding site" evidence="7">
    <location>
        <position position="92"/>
    </location>
    <ligand>
        <name>Zn(2+)</name>
        <dbReference type="ChEBI" id="CHEBI:29105"/>
    </ligand>
</feature>
<dbReference type="PANTHER" id="PTHR38773:SF1">
    <property type="entry name" value="PROTEIN SPRT"/>
    <property type="match status" value="1"/>
</dbReference>
<dbReference type="EMBL" id="FOWR01000059">
    <property type="protein sequence ID" value="SFQ28614.1"/>
    <property type="molecule type" value="Genomic_DNA"/>
</dbReference>
<keyword evidence="6 7" id="KW-0862">Zinc</keyword>
<dbReference type="GO" id="GO:0008270">
    <property type="term" value="F:zinc ion binding"/>
    <property type="evidence" value="ECO:0007669"/>
    <property type="project" value="UniProtKB-UniRule"/>
</dbReference>
<gene>
    <name evidence="7" type="primary">sprT</name>
    <name evidence="9" type="ORF">SAMN03084138_04613</name>
</gene>
<dbReference type="InterPro" id="IPR006640">
    <property type="entry name" value="SprT-like_domain"/>
</dbReference>
<dbReference type="Pfam" id="PF10263">
    <property type="entry name" value="SprT-like"/>
    <property type="match status" value="1"/>
</dbReference>
<evidence type="ECO:0000256" key="1">
    <source>
        <dbReference type="ARBA" id="ARBA00004496"/>
    </source>
</evidence>
<evidence type="ECO:0000259" key="8">
    <source>
        <dbReference type="SMART" id="SM00731"/>
    </source>
</evidence>